<evidence type="ECO:0000313" key="4">
    <source>
        <dbReference type="Proteomes" id="UP000217257"/>
    </source>
</evidence>
<organism evidence="3 4">
    <name type="scientific">Cystobacter fuscus</name>
    <dbReference type="NCBI Taxonomy" id="43"/>
    <lineage>
        <taxon>Bacteria</taxon>
        <taxon>Pseudomonadati</taxon>
        <taxon>Myxococcota</taxon>
        <taxon>Myxococcia</taxon>
        <taxon>Myxococcales</taxon>
        <taxon>Cystobacterineae</taxon>
        <taxon>Archangiaceae</taxon>
        <taxon>Cystobacter</taxon>
    </lineage>
</organism>
<dbReference type="Gene3D" id="2.40.128.110">
    <property type="entry name" value="Lipid/polyisoprenoid-binding, YceI-like"/>
    <property type="match status" value="1"/>
</dbReference>
<proteinExistence type="predicted"/>
<dbReference type="PANTHER" id="PTHR34406:SF1">
    <property type="entry name" value="PROTEIN YCEI"/>
    <property type="match status" value="1"/>
</dbReference>
<dbReference type="SMART" id="SM00867">
    <property type="entry name" value="YceI"/>
    <property type="match status" value="1"/>
</dbReference>
<name>A0A250J7S3_9BACT</name>
<gene>
    <name evidence="3" type="ORF">CYFUS_005088</name>
</gene>
<protein>
    <recommendedName>
        <fullName evidence="2">Lipid/polyisoprenoid-binding YceI-like domain-containing protein</fullName>
    </recommendedName>
</protein>
<feature type="chain" id="PRO_5013077907" description="Lipid/polyisoprenoid-binding YceI-like domain-containing protein" evidence="1">
    <location>
        <begin position="20"/>
        <end position="178"/>
    </location>
</feature>
<dbReference type="EMBL" id="CP022098">
    <property type="protein sequence ID" value="ATB39643.1"/>
    <property type="molecule type" value="Genomic_DNA"/>
</dbReference>
<dbReference type="Proteomes" id="UP000217257">
    <property type="component" value="Chromosome"/>
</dbReference>
<dbReference type="Pfam" id="PF04264">
    <property type="entry name" value="YceI"/>
    <property type="match status" value="1"/>
</dbReference>
<feature type="signal peptide" evidence="1">
    <location>
        <begin position="1"/>
        <end position="19"/>
    </location>
</feature>
<evidence type="ECO:0000313" key="3">
    <source>
        <dbReference type="EMBL" id="ATB39643.1"/>
    </source>
</evidence>
<dbReference type="InterPro" id="IPR007372">
    <property type="entry name" value="Lipid/polyisoprenoid-bd_YceI"/>
</dbReference>
<reference evidence="3 4" key="1">
    <citation type="submission" date="2017-06" db="EMBL/GenBank/DDBJ databases">
        <title>Sequencing and comparative analysis of myxobacterial genomes.</title>
        <authorList>
            <person name="Rupp O."/>
            <person name="Goesmann A."/>
            <person name="Sogaard-Andersen L."/>
        </authorList>
    </citation>
    <scope>NUCLEOTIDE SEQUENCE [LARGE SCALE GENOMIC DNA]</scope>
    <source>
        <strain evidence="3 4">DSM 52655</strain>
    </source>
</reference>
<feature type="domain" description="Lipid/polyisoprenoid-binding YceI-like" evidence="2">
    <location>
        <begin position="20"/>
        <end position="170"/>
    </location>
</feature>
<dbReference type="SUPFAM" id="SSF101874">
    <property type="entry name" value="YceI-like"/>
    <property type="match status" value="1"/>
</dbReference>
<sequence>MRSKILLTLMVLVATPALADLERSGPASATFSGKGPAGFKLEGKTEEVTLKDDGKTVVISVPLATLKTGIDLRDRHMREKYLEVEKFPHAVLEVLWTAIQLPEDGKTTTQTVPGKMTLHGKTKDVSVTYTLKRTGDAYEASGKLPINLKDFDINLPNYLGVTVKPDIETLTSFQFKKK</sequence>
<keyword evidence="1" id="KW-0732">Signal</keyword>
<dbReference type="KEGG" id="cfus:CYFUS_005088"/>
<evidence type="ECO:0000259" key="2">
    <source>
        <dbReference type="SMART" id="SM00867"/>
    </source>
</evidence>
<dbReference type="PANTHER" id="PTHR34406">
    <property type="entry name" value="PROTEIN YCEI"/>
    <property type="match status" value="1"/>
</dbReference>
<evidence type="ECO:0000256" key="1">
    <source>
        <dbReference type="SAM" id="SignalP"/>
    </source>
</evidence>
<dbReference type="RefSeq" id="WP_095987641.1">
    <property type="nucleotide sequence ID" value="NZ_CP022098.1"/>
</dbReference>
<dbReference type="AlphaFoldDB" id="A0A250J7S3"/>
<accession>A0A250J7S3</accession>
<dbReference type="InterPro" id="IPR036761">
    <property type="entry name" value="TTHA0802/YceI-like_sf"/>
</dbReference>